<evidence type="ECO:0000313" key="1">
    <source>
        <dbReference type="EMBL" id="EFX65914.1"/>
    </source>
</evidence>
<dbReference type="HOGENOM" id="CLU_1215853_0_0_1"/>
<organism evidence="1 2">
    <name type="scientific">Daphnia pulex</name>
    <name type="common">Water flea</name>
    <dbReference type="NCBI Taxonomy" id="6669"/>
    <lineage>
        <taxon>Eukaryota</taxon>
        <taxon>Metazoa</taxon>
        <taxon>Ecdysozoa</taxon>
        <taxon>Arthropoda</taxon>
        <taxon>Crustacea</taxon>
        <taxon>Branchiopoda</taxon>
        <taxon>Diplostraca</taxon>
        <taxon>Cladocera</taxon>
        <taxon>Anomopoda</taxon>
        <taxon>Daphniidae</taxon>
        <taxon>Daphnia</taxon>
    </lineage>
</organism>
<accession>E9HQS0</accession>
<dbReference type="PANTHER" id="PTHR46670:SF3">
    <property type="entry name" value="ENDONUCLEASE_EXONUCLEASE_PHOSPHATASE DOMAIN-CONTAINING PROTEIN"/>
    <property type="match status" value="1"/>
</dbReference>
<reference evidence="1 2" key="1">
    <citation type="journal article" date="2011" name="Science">
        <title>The ecoresponsive genome of Daphnia pulex.</title>
        <authorList>
            <person name="Colbourne J.K."/>
            <person name="Pfrender M.E."/>
            <person name="Gilbert D."/>
            <person name="Thomas W.K."/>
            <person name="Tucker A."/>
            <person name="Oakley T.H."/>
            <person name="Tokishita S."/>
            <person name="Aerts A."/>
            <person name="Arnold G.J."/>
            <person name="Basu M.K."/>
            <person name="Bauer D.J."/>
            <person name="Caceres C.E."/>
            <person name="Carmel L."/>
            <person name="Casola C."/>
            <person name="Choi J.H."/>
            <person name="Detter J.C."/>
            <person name="Dong Q."/>
            <person name="Dusheyko S."/>
            <person name="Eads B.D."/>
            <person name="Frohlich T."/>
            <person name="Geiler-Samerotte K.A."/>
            <person name="Gerlach D."/>
            <person name="Hatcher P."/>
            <person name="Jogdeo S."/>
            <person name="Krijgsveld J."/>
            <person name="Kriventseva E.V."/>
            <person name="Kultz D."/>
            <person name="Laforsch C."/>
            <person name="Lindquist E."/>
            <person name="Lopez J."/>
            <person name="Manak J.R."/>
            <person name="Muller J."/>
            <person name="Pangilinan J."/>
            <person name="Patwardhan R.P."/>
            <person name="Pitluck S."/>
            <person name="Pritham E.J."/>
            <person name="Rechtsteiner A."/>
            <person name="Rho M."/>
            <person name="Rogozin I.B."/>
            <person name="Sakarya O."/>
            <person name="Salamov A."/>
            <person name="Schaack S."/>
            <person name="Shapiro H."/>
            <person name="Shiga Y."/>
            <person name="Skalitzky C."/>
            <person name="Smith Z."/>
            <person name="Souvorov A."/>
            <person name="Sung W."/>
            <person name="Tang Z."/>
            <person name="Tsuchiya D."/>
            <person name="Tu H."/>
            <person name="Vos H."/>
            <person name="Wang M."/>
            <person name="Wolf Y.I."/>
            <person name="Yamagata H."/>
            <person name="Yamada T."/>
            <person name="Ye Y."/>
            <person name="Shaw J.R."/>
            <person name="Andrews J."/>
            <person name="Crease T.J."/>
            <person name="Tang H."/>
            <person name="Lucas S.M."/>
            <person name="Robertson H.M."/>
            <person name="Bork P."/>
            <person name="Koonin E.V."/>
            <person name="Zdobnov E.M."/>
            <person name="Grigoriev I.V."/>
            <person name="Lynch M."/>
            <person name="Boore J.L."/>
        </authorList>
    </citation>
    <scope>NUCLEOTIDE SEQUENCE [LARGE SCALE GENOMIC DNA]</scope>
</reference>
<dbReference type="OrthoDB" id="6781885at2759"/>
<name>E9HQS0_DAPPU</name>
<dbReference type="EMBL" id="GL732724">
    <property type="protein sequence ID" value="EFX65914.1"/>
    <property type="molecule type" value="Genomic_DNA"/>
</dbReference>
<dbReference type="PhylomeDB" id="E9HQS0"/>
<evidence type="ECO:0000313" key="2">
    <source>
        <dbReference type="Proteomes" id="UP000000305"/>
    </source>
</evidence>
<protein>
    <submittedName>
        <fullName evidence="1">Uncharacterized protein</fullName>
    </submittedName>
</protein>
<dbReference type="AlphaFoldDB" id="E9HQS0"/>
<sequence length="228" mass="25839">MVELYFLKNKIVIDVDQLMADLKLIPMIDEPSYAMEGLIEQYNIGVAGVINSHAPTKIRSFVIRPENQWFSSDIAAMRRLCRKFECIWRRRGLTVDIEILLHDRRSLAGLISTAKSSFLRNNIAECGSDRRSLFSLLDRCLTGRKKLTLPRHSSPGDLATEFGHFFKRKIADIRADLEMLSLPTLPACEFAFPTTLSVFEPVSAAEKMSLCWIALPNLPFSTQSPLAY</sequence>
<dbReference type="KEGG" id="dpx:DAPPUDRAFT_264012"/>
<dbReference type="eggNOG" id="ENOG502RTCC">
    <property type="taxonomic scope" value="Eukaryota"/>
</dbReference>
<dbReference type="Proteomes" id="UP000000305">
    <property type="component" value="Unassembled WGS sequence"/>
</dbReference>
<proteinExistence type="predicted"/>
<dbReference type="PANTHER" id="PTHR46670">
    <property type="entry name" value="ENDO/EXONUCLEASE/PHOSPHATASE DOMAIN-CONTAINING PROTEIN"/>
    <property type="match status" value="1"/>
</dbReference>
<dbReference type="OMA" id="PACEFAF"/>
<gene>
    <name evidence="1" type="ORF">DAPPUDRAFT_264012</name>
</gene>
<dbReference type="InParanoid" id="E9HQS0"/>
<dbReference type="STRING" id="6669.E9HQS0"/>
<keyword evidence="2" id="KW-1185">Reference proteome</keyword>